<keyword evidence="3" id="KW-1185">Reference proteome</keyword>
<evidence type="ECO:0000313" key="3">
    <source>
        <dbReference type="Proteomes" id="UP001633002"/>
    </source>
</evidence>
<dbReference type="Proteomes" id="UP001633002">
    <property type="component" value="Unassembled WGS sequence"/>
</dbReference>
<reference evidence="2 3" key="1">
    <citation type="submission" date="2024-09" db="EMBL/GenBank/DDBJ databases">
        <title>Chromosome-scale assembly of Riccia sorocarpa.</title>
        <authorList>
            <person name="Paukszto L."/>
        </authorList>
    </citation>
    <scope>NUCLEOTIDE SEQUENCE [LARGE SCALE GENOMIC DNA]</scope>
    <source>
        <strain evidence="2">LP-2024</strain>
        <tissue evidence="2">Aerial parts of the thallus</tissue>
    </source>
</reference>
<feature type="region of interest" description="Disordered" evidence="1">
    <location>
        <begin position="45"/>
        <end position="69"/>
    </location>
</feature>
<sequence>MTCAVKERSRRPLADDKVEQERGTRPFTSHRFHVVWAIGHADPEKMKGSAQEVQRMTPQELEKRRAKPGPQAKNLLFSLNPIDNANADLDKLGGLVRRYRRARPRGDGAAHLDSEEAAKAFHAVSAITRNCPPGQRNILSQRRGLVTYEVKGQLDAYNLDDGFLRSVVGQAESVDLDTQQKVSKSVRETAAETCAMLRWVLGRLELYFQKLIAEPRSRTGRIYQRSGRAEA</sequence>
<feature type="compositionally biased region" description="Basic and acidic residues" evidence="1">
    <location>
        <begin position="1"/>
        <end position="24"/>
    </location>
</feature>
<accession>A0ABD3GHD6</accession>
<dbReference type="AlphaFoldDB" id="A0ABD3GHD6"/>
<organism evidence="2 3">
    <name type="scientific">Riccia sorocarpa</name>
    <dbReference type="NCBI Taxonomy" id="122646"/>
    <lineage>
        <taxon>Eukaryota</taxon>
        <taxon>Viridiplantae</taxon>
        <taxon>Streptophyta</taxon>
        <taxon>Embryophyta</taxon>
        <taxon>Marchantiophyta</taxon>
        <taxon>Marchantiopsida</taxon>
        <taxon>Marchantiidae</taxon>
        <taxon>Marchantiales</taxon>
        <taxon>Ricciaceae</taxon>
        <taxon>Riccia</taxon>
    </lineage>
</organism>
<proteinExistence type="predicted"/>
<name>A0ABD3GHD6_9MARC</name>
<dbReference type="EMBL" id="JBJQOH010000007">
    <property type="protein sequence ID" value="KAL3678598.1"/>
    <property type="molecule type" value="Genomic_DNA"/>
</dbReference>
<feature type="region of interest" description="Disordered" evidence="1">
    <location>
        <begin position="1"/>
        <end position="25"/>
    </location>
</feature>
<protein>
    <submittedName>
        <fullName evidence="2">Uncharacterized protein</fullName>
    </submittedName>
</protein>
<gene>
    <name evidence="2" type="ORF">R1sor_021554</name>
</gene>
<comment type="caution">
    <text evidence="2">The sequence shown here is derived from an EMBL/GenBank/DDBJ whole genome shotgun (WGS) entry which is preliminary data.</text>
</comment>
<evidence type="ECO:0000313" key="2">
    <source>
        <dbReference type="EMBL" id="KAL3678598.1"/>
    </source>
</evidence>
<evidence type="ECO:0000256" key="1">
    <source>
        <dbReference type="SAM" id="MobiDB-lite"/>
    </source>
</evidence>